<keyword evidence="4" id="KW-1185">Reference proteome</keyword>
<gene>
    <name evidence="3" type="ORF">F3Y22_tig00110474pilonHSYRG00039</name>
</gene>
<accession>A0A6A3AGZ7</accession>
<evidence type="ECO:0000313" key="3">
    <source>
        <dbReference type="EMBL" id="KAE8703063.1"/>
    </source>
</evidence>
<reference evidence="3" key="1">
    <citation type="submission" date="2019-09" db="EMBL/GenBank/DDBJ databases">
        <title>Draft genome information of white flower Hibiscus syriacus.</title>
        <authorList>
            <person name="Kim Y.-M."/>
        </authorList>
    </citation>
    <scope>NUCLEOTIDE SEQUENCE [LARGE SCALE GENOMIC DNA]</scope>
    <source>
        <strain evidence="3">YM2019G1</strain>
    </source>
</reference>
<proteinExistence type="predicted"/>
<dbReference type="PANTHER" id="PTHR35762">
    <property type="entry name" value="TRANSMEMBRANE PROTEIN"/>
    <property type="match status" value="1"/>
</dbReference>
<dbReference type="Proteomes" id="UP000436088">
    <property type="component" value="Unassembled WGS sequence"/>
</dbReference>
<dbReference type="EMBL" id="VEPZ02001002">
    <property type="protein sequence ID" value="KAE8703063.1"/>
    <property type="molecule type" value="Genomic_DNA"/>
</dbReference>
<name>A0A6A3AGZ7_HIBSY</name>
<dbReference type="InterPro" id="IPR025520">
    <property type="entry name" value="DUF4408"/>
</dbReference>
<evidence type="ECO:0000259" key="2">
    <source>
        <dbReference type="Pfam" id="PF14364"/>
    </source>
</evidence>
<comment type="caution">
    <text evidence="3">The sequence shown here is derived from an EMBL/GenBank/DDBJ whole genome shotgun (WGS) entry which is preliminary data.</text>
</comment>
<dbReference type="PROSITE" id="PS51257">
    <property type="entry name" value="PROKAR_LIPOPROTEIN"/>
    <property type="match status" value="1"/>
</dbReference>
<keyword evidence="1" id="KW-0472">Membrane</keyword>
<keyword evidence="1" id="KW-1133">Transmembrane helix</keyword>
<organism evidence="3 4">
    <name type="scientific">Hibiscus syriacus</name>
    <name type="common">Rose of Sharon</name>
    <dbReference type="NCBI Taxonomy" id="106335"/>
    <lineage>
        <taxon>Eukaryota</taxon>
        <taxon>Viridiplantae</taxon>
        <taxon>Streptophyta</taxon>
        <taxon>Embryophyta</taxon>
        <taxon>Tracheophyta</taxon>
        <taxon>Spermatophyta</taxon>
        <taxon>Magnoliopsida</taxon>
        <taxon>eudicotyledons</taxon>
        <taxon>Gunneridae</taxon>
        <taxon>Pentapetalae</taxon>
        <taxon>rosids</taxon>
        <taxon>malvids</taxon>
        <taxon>Malvales</taxon>
        <taxon>Malvaceae</taxon>
        <taxon>Malvoideae</taxon>
        <taxon>Hibiscus</taxon>
    </lineage>
</organism>
<evidence type="ECO:0000256" key="1">
    <source>
        <dbReference type="SAM" id="Phobius"/>
    </source>
</evidence>
<feature type="transmembrane region" description="Helical" evidence="1">
    <location>
        <begin position="62"/>
        <end position="81"/>
    </location>
</feature>
<feature type="domain" description="DUF4408" evidence="2">
    <location>
        <begin position="35"/>
        <end position="77"/>
    </location>
</feature>
<dbReference type="AlphaFoldDB" id="A0A6A3AGZ7"/>
<protein>
    <submittedName>
        <fullName evidence="3">Gap junction beta-4 protein isoform 1</fullName>
    </submittedName>
</protein>
<dbReference type="Pfam" id="PF14364">
    <property type="entry name" value="DUF4408"/>
    <property type="match status" value="1"/>
</dbReference>
<sequence length="257" mass="29615">MAMKKQMKTQFSIHNTLHLLAGISFACILFFSEIPSLCSSMKQSLLISLPCIWSSFSNPKCLFVVVNVIVIFLVSESGVVGSKKRLVAPNLYKEYIKRSRGQIRAVSVLNEAKRMDCEEEKGLLEVEEVITCESESLEECIDEYIERSWGRVRAVSVLDEAKRMDCKEEKGFLEVKEVTTCEFESLEEATCEDIAEENEREIVEEETFEVAKEINEREIVEDEQVVELPSEELNKRVEDFIARVNKQRWRETQLPVL</sequence>
<dbReference type="PANTHER" id="PTHR35762:SF5">
    <property type="entry name" value="DUF4408 DOMAIN-CONTAINING PROTEIN"/>
    <property type="match status" value="1"/>
</dbReference>
<evidence type="ECO:0000313" key="4">
    <source>
        <dbReference type="Proteomes" id="UP000436088"/>
    </source>
</evidence>
<keyword evidence="1" id="KW-0812">Transmembrane</keyword>